<evidence type="ECO:0000313" key="2">
    <source>
        <dbReference type="EMBL" id="ADL19702.1"/>
    </source>
</evidence>
<dbReference type="Pfam" id="PF19864">
    <property type="entry name" value="Radical_SAM_N2"/>
    <property type="match status" value="1"/>
</dbReference>
<protein>
    <submittedName>
        <fullName evidence="2">Fe-S oxidoreductase</fullName>
    </submittedName>
</protein>
<evidence type="ECO:0000259" key="1">
    <source>
        <dbReference type="PROSITE" id="PS51918"/>
    </source>
</evidence>
<dbReference type="EMBL" id="CP001742">
    <property type="protein sequence ID" value="ADL19702.1"/>
    <property type="molecule type" value="Genomic_DNA"/>
</dbReference>
<dbReference type="Gene3D" id="3.80.30.20">
    <property type="entry name" value="tm_1862 like domain"/>
    <property type="match status" value="1"/>
</dbReference>
<dbReference type="InterPro" id="IPR006638">
    <property type="entry name" value="Elp3/MiaA/NifB-like_rSAM"/>
</dbReference>
<organism evidence="2 3">
    <name type="scientific">Acidilobus saccharovorans (strain DSM 16705 / JCM 18335 / VKM B-2471 / 345-15)</name>
    <dbReference type="NCBI Taxonomy" id="666510"/>
    <lineage>
        <taxon>Archaea</taxon>
        <taxon>Thermoproteota</taxon>
        <taxon>Thermoprotei</taxon>
        <taxon>Acidilobales</taxon>
        <taxon>Acidilobaceae</taxon>
        <taxon>Acidilobus</taxon>
    </lineage>
</organism>
<dbReference type="CDD" id="cd01335">
    <property type="entry name" value="Radical_SAM"/>
    <property type="match status" value="1"/>
</dbReference>
<reference evidence="2 3" key="1">
    <citation type="journal article" date="2010" name="Appl. Environ. Microbiol.">
        <title>The genome sequence of the crenarchaeon Acidilobus saccharovorans supports a new order, Acidilobales, and suggests an important ecological role in terrestrial acidic hot springs.</title>
        <authorList>
            <person name="Mardanov A.V."/>
            <person name="Svetlitchnyi V.A."/>
            <person name="Beletsky A.V."/>
            <person name="Prokofeva M.I."/>
            <person name="Bonch-Osmolovskaya E.A."/>
            <person name="Ravin N.V."/>
            <person name="Skryabin K.G."/>
        </authorList>
    </citation>
    <scope>NUCLEOTIDE SEQUENCE [LARGE SCALE GENOMIC DNA]</scope>
    <source>
        <strain evidence="3">DSM 16705 / JCM 18335 / VKM B-2471 / 345-15</strain>
    </source>
</reference>
<dbReference type="STRING" id="666510.ASAC_1297"/>
<dbReference type="Proteomes" id="UP000000346">
    <property type="component" value="Chromosome"/>
</dbReference>
<dbReference type="InterPro" id="IPR023404">
    <property type="entry name" value="rSAM_horseshoe"/>
</dbReference>
<dbReference type="InParanoid" id="D9Q314"/>
<dbReference type="GO" id="GO:0051536">
    <property type="term" value="F:iron-sulfur cluster binding"/>
    <property type="evidence" value="ECO:0007669"/>
    <property type="project" value="InterPro"/>
</dbReference>
<dbReference type="SFLD" id="SFLDS00029">
    <property type="entry name" value="Radical_SAM"/>
    <property type="match status" value="1"/>
</dbReference>
<dbReference type="PANTHER" id="PTHR42731:SF1">
    <property type="entry name" value="RADICAL SAM DOMAIN PROTEIN"/>
    <property type="match status" value="1"/>
</dbReference>
<dbReference type="HOGENOM" id="CLU_011543_3_3_2"/>
<dbReference type="InterPro" id="IPR045784">
    <property type="entry name" value="Radical_SAM_N2"/>
</dbReference>
<dbReference type="SFLD" id="SFLDG01082">
    <property type="entry name" value="B12-binding_domain_containing"/>
    <property type="match status" value="1"/>
</dbReference>
<name>D9Q314_ACIS3</name>
<feature type="domain" description="Radical SAM core" evidence="1">
    <location>
        <begin position="190"/>
        <end position="408"/>
    </location>
</feature>
<dbReference type="SUPFAM" id="SSF102114">
    <property type="entry name" value="Radical SAM enzymes"/>
    <property type="match status" value="1"/>
</dbReference>
<proteinExistence type="predicted"/>
<dbReference type="Pfam" id="PF04055">
    <property type="entry name" value="Radical_SAM"/>
    <property type="match status" value="1"/>
</dbReference>
<dbReference type="eggNOG" id="arCOG01355">
    <property type="taxonomic scope" value="Archaea"/>
</dbReference>
<evidence type="ECO:0000313" key="3">
    <source>
        <dbReference type="Proteomes" id="UP000000346"/>
    </source>
</evidence>
<sequence length="504" mass="55619">MEAGAVTKKYRKGMTKVGLFYPSTYGVAMSSLVYHRLYFMLNDMENAYVERLVMPSASGGPVQLRGLEGGTPLRSFDYLVIPVHYELDYANVVRALIGSGVSVRSADRAGPKIIMGGPAVTANPEPMADAADAIIMGDLEPSSLWLEEVLNEGAPIEPSEHVYVPSYGPHEVRIASSGEIRGDPRRVMAPEAAFTIAVELVRGCPFSCIFCMDSYITKPFRPRPADDVVREARQLYQRYKERVAMIGLTVNASPWFKEVLSSLLSEGIRFSLPSMRAELLDEESVGLIASAGQRTITLAPETSQRLRFALGKSSRNEDFLRVAERAGKLGLTVKLYMMVGVPGEREGDLREAAELVKSVSQVARVELSVNPLIIKPQTPLQWLPMKDEGELNRRLRLFRELVPGVNFSFYDPFLALVQASISLGNRDTLKYIVETAMEGVGRGSWRRRAAEGMFSSAVRPRASPLPWSHVIGAVDEGTLKMRLKAYLAEVPEALEELGDVKGIF</sequence>
<gene>
    <name evidence="2" type="ordered locus">ASAC_1297</name>
</gene>
<dbReference type="SMART" id="SM00729">
    <property type="entry name" value="Elp3"/>
    <property type="match status" value="1"/>
</dbReference>
<dbReference type="AlphaFoldDB" id="D9Q314"/>
<accession>D9Q314</accession>
<keyword evidence="3" id="KW-1185">Reference proteome</keyword>
<dbReference type="InterPro" id="IPR007197">
    <property type="entry name" value="rSAM"/>
</dbReference>
<dbReference type="InterPro" id="IPR058240">
    <property type="entry name" value="rSAM_sf"/>
</dbReference>
<dbReference type="PANTHER" id="PTHR42731">
    <property type="entry name" value="SLL1084 PROTEIN"/>
    <property type="match status" value="1"/>
</dbReference>
<dbReference type="KEGG" id="asc:ASAC_1297"/>
<dbReference type="PROSITE" id="PS51918">
    <property type="entry name" value="RADICAL_SAM"/>
    <property type="match status" value="1"/>
</dbReference>
<dbReference type="GO" id="GO:0003824">
    <property type="term" value="F:catalytic activity"/>
    <property type="evidence" value="ECO:0007669"/>
    <property type="project" value="InterPro"/>
</dbReference>